<proteinExistence type="predicted"/>
<dbReference type="CDD" id="cd06088">
    <property type="entry name" value="KOW_RPL14"/>
    <property type="match status" value="1"/>
</dbReference>
<gene>
    <name evidence="3" type="ORF">IAA63_03515</name>
</gene>
<name>A0A9D1NSW7_9FIRM</name>
<evidence type="ECO:0000256" key="1">
    <source>
        <dbReference type="ARBA" id="ARBA00022980"/>
    </source>
</evidence>
<keyword evidence="1" id="KW-0689">Ribosomal protein</keyword>
<dbReference type="SUPFAM" id="SSF50104">
    <property type="entry name" value="Translation proteins SH3-like domain"/>
    <property type="match status" value="1"/>
</dbReference>
<comment type="caution">
    <text evidence="3">The sequence shown here is derived from an EMBL/GenBank/DDBJ whole genome shotgun (WGS) entry which is preliminary data.</text>
</comment>
<protein>
    <submittedName>
        <fullName evidence="3">KOW domain-containing RNA-binding protein</fullName>
    </submittedName>
</protein>
<organism evidence="3 4">
    <name type="scientific">Candidatus Pullilachnospira stercoravium</name>
    <dbReference type="NCBI Taxonomy" id="2840913"/>
    <lineage>
        <taxon>Bacteria</taxon>
        <taxon>Bacillati</taxon>
        <taxon>Bacillota</taxon>
        <taxon>Clostridia</taxon>
        <taxon>Lachnospirales</taxon>
        <taxon>Lachnospiraceae</taxon>
        <taxon>Lachnospiraceae incertae sedis</taxon>
        <taxon>Candidatus Pullilachnospira</taxon>
    </lineage>
</organism>
<dbReference type="GO" id="GO:1990904">
    <property type="term" value="C:ribonucleoprotein complex"/>
    <property type="evidence" value="ECO:0007669"/>
    <property type="project" value="UniProtKB-KW"/>
</dbReference>
<reference evidence="3" key="2">
    <citation type="journal article" date="2021" name="PeerJ">
        <title>Extensive microbial diversity within the chicken gut microbiome revealed by metagenomics and culture.</title>
        <authorList>
            <person name="Gilroy R."/>
            <person name="Ravi A."/>
            <person name="Getino M."/>
            <person name="Pursley I."/>
            <person name="Horton D.L."/>
            <person name="Alikhan N.F."/>
            <person name="Baker D."/>
            <person name="Gharbi K."/>
            <person name="Hall N."/>
            <person name="Watson M."/>
            <person name="Adriaenssens E.M."/>
            <person name="Foster-Nyarko E."/>
            <person name="Jarju S."/>
            <person name="Secka A."/>
            <person name="Antonio M."/>
            <person name="Oren A."/>
            <person name="Chaudhuri R.R."/>
            <person name="La Ragione R."/>
            <person name="Hildebrand F."/>
            <person name="Pallen M.J."/>
        </authorList>
    </citation>
    <scope>NUCLEOTIDE SEQUENCE</scope>
    <source>
        <strain evidence="3">ChiBcec2-4451</strain>
    </source>
</reference>
<dbReference type="AlphaFoldDB" id="A0A9D1NSW7"/>
<dbReference type="GO" id="GO:0005840">
    <property type="term" value="C:ribosome"/>
    <property type="evidence" value="ECO:0007669"/>
    <property type="project" value="UniProtKB-KW"/>
</dbReference>
<sequence>MEKICTGMTATSLAGHDRGKVYLIIHADAAYVYLADGKCRTLDRPKRKKRKHIQIDRRISPWIAAVLDQGKTIQNSDIIRAMREYGCQQEV</sequence>
<evidence type="ECO:0000256" key="2">
    <source>
        <dbReference type="ARBA" id="ARBA00023274"/>
    </source>
</evidence>
<reference evidence="3" key="1">
    <citation type="submission" date="2020-10" db="EMBL/GenBank/DDBJ databases">
        <authorList>
            <person name="Gilroy R."/>
        </authorList>
    </citation>
    <scope>NUCLEOTIDE SEQUENCE</scope>
    <source>
        <strain evidence="3">ChiBcec2-4451</strain>
    </source>
</reference>
<dbReference type="InterPro" id="IPR008991">
    <property type="entry name" value="Translation_prot_SH3-like_sf"/>
</dbReference>
<evidence type="ECO:0000313" key="3">
    <source>
        <dbReference type="EMBL" id="HIV12195.1"/>
    </source>
</evidence>
<keyword evidence="2" id="KW-0687">Ribonucleoprotein</keyword>
<dbReference type="Proteomes" id="UP000886723">
    <property type="component" value="Unassembled WGS sequence"/>
</dbReference>
<accession>A0A9D1NSW7</accession>
<dbReference type="EMBL" id="DVON01000075">
    <property type="protein sequence ID" value="HIV12195.1"/>
    <property type="molecule type" value="Genomic_DNA"/>
</dbReference>
<dbReference type="InterPro" id="IPR041985">
    <property type="entry name" value="Ribosomal_eL14_KOW"/>
</dbReference>
<evidence type="ECO:0000313" key="4">
    <source>
        <dbReference type="Proteomes" id="UP000886723"/>
    </source>
</evidence>